<name>G5RUK0_SALET</name>
<dbReference type="PATRIC" id="fig|913084.3.peg.1505"/>
<dbReference type="AlphaFoldDB" id="G5RUK0"/>
<sequence length="45" mass="5045">MLGNPPVSEQKLIDEAIDEAARCTELWFKEGLAKATSRLHTFKAQ</sequence>
<comment type="caution">
    <text evidence="1">The sequence shown here is derived from an EMBL/GenBank/DDBJ whole genome shotgun (WGS) entry which is preliminary data.</text>
</comment>
<dbReference type="GO" id="GO:0016787">
    <property type="term" value="F:hydrolase activity"/>
    <property type="evidence" value="ECO:0007669"/>
    <property type="project" value="UniProtKB-KW"/>
</dbReference>
<reference evidence="1 2" key="1">
    <citation type="journal article" date="2011" name="BMC Genomics">
        <title>Genome sequencing reveals diversification of virulence factor content and possible host adaptation in distinct subpopulations of Salmonella enterica.</title>
        <authorList>
            <person name="den Bakker H.C."/>
            <person name="Moreno Switt A.I."/>
            <person name="Govoni G."/>
            <person name="Cummings C.A."/>
            <person name="Ranieri M.L."/>
            <person name="Degoricija L."/>
            <person name="Hoelzer K."/>
            <person name="Rodriguez-Rivera L.D."/>
            <person name="Brown S."/>
            <person name="Bolchacova E."/>
            <person name="Furtado M.R."/>
            <person name="Wiedmann M."/>
        </authorList>
    </citation>
    <scope>NUCLEOTIDE SEQUENCE [LARGE SCALE GENOMIC DNA]</scope>
    <source>
        <strain evidence="1 2">R8-2977</strain>
    </source>
</reference>
<dbReference type="EMBL" id="AFCW01000804">
    <property type="protein sequence ID" value="EHD04244.1"/>
    <property type="molecule type" value="Genomic_DNA"/>
</dbReference>
<accession>G5RUK0</accession>
<protein>
    <submittedName>
        <fullName evidence="1">Peptidyl-tRNA hydrolase</fullName>
    </submittedName>
</protein>
<proteinExistence type="predicted"/>
<organism evidence="1 2">
    <name type="scientific">Salmonella enterica subsp. enterica serovar Urbana str. R8-2977</name>
    <dbReference type="NCBI Taxonomy" id="913084"/>
    <lineage>
        <taxon>Bacteria</taxon>
        <taxon>Pseudomonadati</taxon>
        <taxon>Pseudomonadota</taxon>
        <taxon>Gammaproteobacteria</taxon>
        <taxon>Enterobacterales</taxon>
        <taxon>Enterobacteriaceae</taxon>
        <taxon>Salmonella</taxon>
    </lineage>
</organism>
<keyword evidence="1" id="KW-0378">Hydrolase</keyword>
<dbReference type="Proteomes" id="UP000004776">
    <property type="component" value="Unassembled WGS sequence"/>
</dbReference>
<evidence type="ECO:0000313" key="1">
    <source>
        <dbReference type="EMBL" id="EHD04244.1"/>
    </source>
</evidence>
<evidence type="ECO:0000313" key="2">
    <source>
        <dbReference type="Proteomes" id="UP000004776"/>
    </source>
</evidence>
<gene>
    <name evidence="1" type="ORF">LTSEURB_2037</name>
</gene>